<organism evidence="3">
    <name type="scientific">Caenorhabditis brenneri</name>
    <name type="common">Nematode worm</name>
    <dbReference type="NCBI Taxonomy" id="135651"/>
    <lineage>
        <taxon>Eukaryota</taxon>
        <taxon>Metazoa</taxon>
        <taxon>Ecdysozoa</taxon>
        <taxon>Nematoda</taxon>
        <taxon>Chromadorea</taxon>
        <taxon>Rhabditida</taxon>
        <taxon>Rhabditina</taxon>
        <taxon>Rhabditomorpha</taxon>
        <taxon>Rhabditoidea</taxon>
        <taxon>Rhabditidae</taxon>
        <taxon>Peloderinae</taxon>
        <taxon>Caenorhabditis</taxon>
    </lineage>
</organism>
<dbReference type="Pfam" id="PF24602">
    <property type="entry name" value="DUF7622"/>
    <property type="match status" value="1"/>
</dbReference>
<dbReference type="SUPFAM" id="SSF57302">
    <property type="entry name" value="Snake toxin-like"/>
    <property type="match status" value="1"/>
</dbReference>
<keyword evidence="3" id="KW-1185">Reference proteome</keyword>
<dbReference type="AlphaFoldDB" id="G0NER2"/>
<name>G0NER2_CAEBE</name>
<evidence type="ECO:0000259" key="1">
    <source>
        <dbReference type="Pfam" id="PF24602"/>
    </source>
</evidence>
<dbReference type="HOGENOM" id="CLU_1636910_0_0_1"/>
<dbReference type="Gene3D" id="2.10.60.10">
    <property type="entry name" value="CD59"/>
    <property type="match status" value="1"/>
</dbReference>
<feature type="domain" description="DUF7622" evidence="1">
    <location>
        <begin position="42"/>
        <end position="118"/>
    </location>
</feature>
<dbReference type="InterPro" id="IPR056039">
    <property type="entry name" value="DUF7622"/>
</dbReference>
<dbReference type="PANTHER" id="PTHR37433">
    <property type="entry name" value="PROTEIN CBG25136-RELATED"/>
    <property type="match status" value="1"/>
</dbReference>
<accession>G0NER2</accession>
<evidence type="ECO:0000313" key="2">
    <source>
        <dbReference type="EMBL" id="EGT58838.1"/>
    </source>
</evidence>
<evidence type="ECO:0000313" key="3">
    <source>
        <dbReference type="Proteomes" id="UP000008068"/>
    </source>
</evidence>
<dbReference type="EMBL" id="GL379873">
    <property type="protein sequence ID" value="EGT58838.1"/>
    <property type="molecule type" value="Genomic_DNA"/>
</dbReference>
<reference evidence="3" key="1">
    <citation type="submission" date="2011-07" db="EMBL/GenBank/DDBJ databases">
        <authorList>
            <consortium name="Caenorhabditis brenneri Sequencing and Analysis Consortium"/>
            <person name="Wilson R.K."/>
        </authorList>
    </citation>
    <scope>NUCLEOTIDE SEQUENCE [LARGE SCALE GENOMIC DNA]</scope>
    <source>
        <strain evidence="3">PB2801</strain>
    </source>
</reference>
<proteinExistence type="predicted"/>
<protein>
    <recommendedName>
        <fullName evidence="1">DUF7622 domain-containing protein</fullName>
    </recommendedName>
</protein>
<dbReference type="Proteomes" id="UP000008068">
    <property type="component" value="Unassembled WGS sequence"/>
</dbReference>
<dbReference type="eggNOG" id="ENOG502TH9W">
    <property type="taxonomic scope" value="Eukaryota"/>
</dbReference>
<dbReference type="InterPro" id="IPR045860">
    <property type="entry name" value="Snake_toxin-like_sf"/>
</dbReference>
<gene>
    <name evidence="2" type="ORF">CAEBREN_24500</name>
</gene>
<sequence>MSNSDDEDHVSCSVLGDSGDFVDYTNSFKEEMIARSFFANGCYNTSMHKENYYVYCVCRGQFCFVATVAADAGENEMDIYYKGCISANETGENRIQLGYMYLNEIAYYICNTDYCNVNREVALREAKNSTIKVVRSIEKVDKNNARRLSSLFIALVIVACHE</sequence>
<dbReference type="InParanoid" id="G0NER2"/>
<dbReference type="PANTHER" id="PTHR37433:SF17">
    <property type="entry name" value="UPAR_LY6 DOMAIN-CONTAINING PROTEIN"/>
    <property type="match status" value="1"/>
</dbReference>